<keyword evidence="2 5" id="KW-0479">Metal-binding</keyword>
<protein>
    <recommendedName>
        <fullName evidence="6">Enoyl reductase (ER) domain-containing protein</fullName>
    </recommendedName>
</protein>
<proteinExistence type="inferred from homology"/>
<evidence type="ECO:0000256" key="4">
    <source>
        <dbReference type="ARBA" id="ARBA00023002"/>
    </source>
</evidence>
<reference evidence="7 8" key="1">
    <citation type="submission" date="2015-11" db="EMBL/GenBank/DDBJ databases">
        <title>The genome of Debaryomyces fabryi.</title>
        <authorList>
            <person name="Tafer H."/>
            <person name="Lopandic K."/>
        </authorList>
    </citation>
    <scope>NUCLEOTIDE SEQUENCE [LARGE SCALE GENOMIC DNA]</scope>
    <source>
        <strain evidence="7 8">CBS 789</strain>
    </source>
</reference>
<dbReference type="Pfam" id="PF08240">
    <property type="entry name" value="ADH_N"/>
    <property type="match status" value="1"/>
</dbReference>
<evidence type="ECO:0000256" key="5">
    <source>
        <dbReference type="RuleBase" id="RU361277"/>
    </source>
</evidence>
<dbReference type="Proteomes" id="UP000054251">
    <property type="component" value="Unassembled WGS sequence"/>
</dbReference>
<dbReference type="InterPro" id="IPR029752">
    <property type="entry name" value="D-isomer_DH_CS1"/>
</dbReference>
<feature type="domain" description="Enoyl reductase (ER)" evidence="6">
    <location>
        <begin position="19"/>
        <end position="348"/>
    </location>
</feature>
<name>A0A0V1PX79_9ASCO</name>
<dbReference type="GO" id="GO:0008270">
    <property type="term" value="F:zinc ion binding"/>
    <property type="evidence" value="ECO:0007669"/>
    <property type="project" value="InterPro"/>
</dbReference>
<gene>
    <name evidence="7" type="ORF">AC631_03436</name>
</gene>
<dbReference type="EMBL" id="LMYN01000074">
    <property type="protein sequence ID" value="KSA00787.1"/>
    <property type="molecule type" value="Genomic_DNA"/>
</dbReference>
<accession>A0A0V1PX79</accession>
<dbReference type="PROSITE" id="PS00065">
    <property type="entry name" value="D_2_HYDROXYACID_DH_1"/>
    <property type="match status" value="1"/>
</dbReference>
<dbReference type="InterPro" id="IPR047109">
    <property type="entry name" value="CAD-like"/>
</dbReference>
<evidence type="ECO:0000256" key="1">
    <source>
        <dbReference type="ARBA" id="ARBA00001947"/>
    </source>
</evidence>
<dbReference type="PANTHER" id="PTHR42683">
    <property type="entry name" value="ALDEHYDE REDUCTASE"/>
    <property type="match status" value="1"/>
</dbReference>
<dbReference type="AlphaFoldDB" id="A0A0V1PX79"/>
<keyword evidence="3 5" id="KW-0862">Zinc</keyword>
<organism evidence="7 8">
    <name type="scientific">Debaryomyces fabryi</name>
    <dbReference type="NCBI Taxonomy" id="58627"/>
    <lineage>
        <taxon>Eukaryota</taxon>
        <taxon>Fungi</taxon>
        <taxon>Dikarya</taxon>
        <taxon>Ascomycota</taxon>
        <taxon>Saccharomycotina</taxon>
        <taxon>Pichiomycetes</taxon>
        <taxon>Debaryomycetaceae</taxon>
        <taxon>Debaryomyces</taxon>
    </lineage>
</organism>
<dbReference type="InterPro" id="IPR036291">
    <property type="entry name" value="NAD(P)-bd_dom_sf"/>
</dbReference>
<dbReference type="RefSeq" id="XP_015466889.1">
    <property type="nucleotide sequence ID" value="XM_015612265.1"/>
</dbReference>
<dbReference type="InterPro" id="IPR013149">
    <property type="entry name" value="ADH-like_C"/>
</dbReference>
<keyword evidence="4" id="KW-0560">Oxidoreductase</keyword>
<evidence type="ECO:0000313" key="7">
    <source>
        <dbReference type="EMBL" id="KSA00787.1"/>
    </source>
</evidence>
<evidence type="ECO:0000256" key="2">
    <source>
        <dbReference type="ARBA" id="ARBA00022723"/>
    </source>
</evidence>
<evidence type="ECO:0000256" key="3">
    <source>
        <dbReference type="ARBA" id="ARBA00022833"/>
    </source>
</evidence>
<dbReference type="Gene3D" id="3.40.50.720">
    <property type="entry name" value="NAD(P)-binding Rossmann-like Domain"/>
    <property type="match status" value="1"/>
</dbReference>
<dbReference type="OrthoDB" id="1879366at2759"/>
<dbReference type="Gene3D" id="3.90.180.10">
    <property type="entry name" value="Medium-chain alcohol dehydrogenases, catalytic domain"/>
    <property type="match status" value="1"/>
</dbReference>
<dbReference type="SMART" id="SM00829">
    <property type="entry name" value="PKS_ER"/>
    <property type="match status" value="1"/>
</dbReference>
<dbReference type="InterPro" id="IPR002328">
    <property type="entry name" value="ADH_Zn_CS"/>
</dbReference>
<dbReference type="FunFam" id="3.40.50.720:FF:000022">
    <property type="entry name" value="Cinnamyl alcohol dehydrogenase"/>
    <property type="match status" value="1"/>
</dbReference>
<keyword evidence="8" id="KW-1185">Reference proteome</keyword>
<dbReference type="GO" id="GO:0016616">
    <property type="term" value="F:oxidoreductase activity, acting on the CH-OH group of donors, NAD or NADP as acceptor"/>
    <property type="evidence" value="ECO:0007669"/>
    <property type="project" value="InterPro"/>
</dbReference>
<comment type="caution">
    <text evidence="7">The sequence shown here is derived from an EMBL/GenBank/DDBJ whole genome shotgun (WGS) entry which is preliminary data.</text>
</comment>
<comment type="cofactor">
    <cofactor evidence="1 5">
        <name>Zn(2+)</name>
        <dbReference type="ChEBI" id="CHEBI:29105"/>
    </cofactor>
</comment>
<dbReference type="InterPro" id="IPR020843">
    <property type="entry name" value="ER"/>
</dbReference>
<dbReference type="InterPro" id="IPR013154">
    <property type="entry name" value="ADH-like_N"/>
</dbReference>
<dbReference type="PROSITE" id="PS00059">
    <property type="entry name" value="ADH_ZINC"/>
    <property type="match status" value="1"/>
</dbReference>
<evidence type="ECO:0000313" key="8">
    <source>
        <dbReference type="Proteomes" id="UP000054251"/>
    </source>
</evidence>
<evidence type="ECO:0000259" key="6">
    <source>
        <dbReference type="SMART" id="SM00829"/>
    </source>
</evidence>
<dbReference type="CDD" id="cd05283">
    <property type="entry name" value="CAD1"/>
    <property type="match status" value="1"/>
</dbReference>
<dbReference type="InterPro" id="IPR011032">
    <property type="entry name" value="GroES-like_sf"/>
</dbReference>
<comment type="similarity">
    <text evidence="5">Belongs to the zinc-containing alcohol dehydrogenase family.</text>
</comment>
<dbReference type="SUPFAM" id="SSF51735">
    <property type="entry name" value="NAD(P)-binding Rossmann-fold domains"/>
    <property type="match status" value="1"/>
</dbReference>
<dbReference type="Pfam" id="PF00107">
    <property type="entry name" value="ADH_zinc_N"/>
    <property type="match status" value="1"/>
</dbReference>
<dbReference type="GeneID" id="26840445"/>
<dbReference type="SUPFAM" id="SSF50129">
    <property type="entry name" value="GroES-like"/>
    <property type="match status" value="1"/>
</dbReference>
<sequence>MTQGYQFEGFAVTDPKNFTDVTKIKFTPKTFEEYDIDIKIHACGVCGSDIHTASGAWGEAMLPVIVGHEIVGEVVKVGSKVTTVKNGDRVGVGAQVWACLKCDVCKSGEETYCPHLINTYNDKYPDGSISYGGYLSHVRVHEYFTFKIPEKLSTENAAPMLCAGITTYAPLKKNTRPGMKVGIVGIGGLGHFAIMWAKALGCEVYSFSRTDSKKKTALELGADHFVDTTAKDWNKDLQFKLDLILSCASSSKGFSIGEYTSMLIIGGKFISAGLPEAPFSVNPVDLLKNACYLGSSHLGNRQEMIEMLNLAAEKNITCWNETIPISKAGIKEALERNCQNKVRYRITLTDYDKEFQ</sequence>